<proteinExistence type="predicted"/>
<evidence type="ECO:0000256" key="1">
    <source>
        <dbReference type="SAM" id="SignalP"/>
    </source>
</evidence>
<dbReference type="EMBL" id="JAUCMV010000005">
    <property type="protein sequence ID" value="KAK0395397.1"/>
    <property type="molecule type" value="Genomic_DNA"/>
</dbReference>
<dbReference type="Proteomes" id="UP001175271">
    <property type="component" value="Unassembled WGS sequence"/>
</dbReference>
<keyword evidence="3" id="KW-1185">Reference proteome</keyword>
<accession>A0AA39H0B8</accession>
<evidence type="ECO:0008006" key="4">
    <source>
        <dbReference type="Google" id="ProtNLM"/>
    </source>
</evidence>
<name>A0AA39H0B8_9BILA</name>
<dbReference type="AlphaFoldDB" id="A0AA39H0B8"/>
<gene>
    <name evidence="2" type="ORF">QR680_001259</name>
</gene>
<organism evidence="2 3">
    <name type="scientific">Steinernema hermaphroditum</name>
    <dbReference type="NCBI Taxonomy" id="289476"/>
    <lineage>
        <taxon>Eukaryota</taxon>
        <taxon>Metazoa</taxon>
        <taxon>Ecdysozoa</taxon>
        <taxon>Nematoda</taxon>
        <taxon>Chromadorea</taxon>
        <taxon>Rhabditida</taxon>
        <taxon>Tylenchina</taxon>
        <taxon>Panagrolaimomorpha</taxon>
        <taxon>Strongyloidoidea</taxon>
        <taxon>Steinernematidae</taxon>
        <taxon>Steinernema</taxon>
    </lineage>
</organism>
<keyword evidence="1" id="KW-0732">Signal</keyword>
<comment type="caution">
    <text evidence="2">The sequence shown here is derived from an EMBL/GenBank/DDBJ whole genome shotgun (WGS) entry which is preliminary data.</text>
</comment>
<evidence type="ECO:0000313" key="2">
    <source>
        <dbReference type="EMBL" id="KAK0395397.1"/>
    </source>
</evidence>
<sequence>MLLRWATCLFVYLVFYAAIADGDGAADASLSKDGQVIENTGITRAHRVKRYGFWRRWWRPWGWGWGCCCCGWWGWGWGR</sequence>
<reference evidence="2" key="1">
    <citation type="submission" date="2023-06" db="EMBL/GenBank/DDBJ databases">
        <title>Genomic analysis of the entomopathogenic nematode Steinernema hermaphroditum.</title>
        <authorList>
            <person name="Schwarz E.M."/>
            <person name="Heppert J.K."/>
            <person name="Baniya A."/>
            <person name="Schwartz H.T."/>
            <person name="Tan C.-H."/>
            <person name="Antoshechkin I."/>
            <person name="Sternberg P.W."/>
            <person name="Goodrich-Blair H."/>
            <person name="Dillman A.R."/>
        </authorList>
    </citation>
    <scope>NUCLEOTIDE SEQUENCE</scope>
    <source>
        <strain evidence="2">PS9179</strain>
        <tissue evidence="2">Whole animal</tissue>
    </source>
</reference>
<feature type="signal peptide" evidence="1">
    <location>
        <begin position="1"/>
        <end position="20"/>
    </location>
</feature>
<feature type="chain" id="PRO_5041378227" description="Secreted protein" evidence="1">
    <location>
        <begin position="21"/>
        <end position="79"/>
    </location>
</feature>
<evidence type="ECO:0000313" key="3">
    <source>
        <dbReference type="Proteomes" id="UP001175271"/>
    </source>
</evidence>
<protein>
    <recommendedName>
        <fullName evidence="4">Secreted protein</fullName>
    </recommendedName>
</protein>